<evidence type="ECO:0000313" key="3">
    <source>
        <dbReference type="Proteomes" id="UP000027059"/>
    </source>
</evidence>
<dbReference type="KEGG" id="lfp:Y981_09445"/>
<reference evidence="2 3" key="2">
    <citation type="journal article" date="2015" name="Biomed. Res. Int.">
        <title>Effects of Arsenite Resistance on the Growth and Functional Gene Expression of Leptospirillum ferriphilum and Acidithiobacillus thiooxidans in Pure Culture and Coculture.</title>
        <authorList>
            <person name="Jiang H."/>
            <person name="Liang Y."/>
            <person name="Yin H."/>
            <person name="Xiao Y."/>
            <person name="Guo X."/>
            <person name="Xu Y."/>
            <person name="Hu Q."/>
            <person name="Liu H."/>
            <person name="Liu X."/>
        </authorList>
    </citation>
    <scope>NUCLEOTIDE SEQUENCE [LARGE SCALE GENOMIC DNA]</scope>
    <source>
        <strain evidence="2 3">YSK</strain>
    </source>
</reference>
<dbReference type="HOGENOM" id="CLU_005003_5_2_0"/>
<dbReference type="InterPro" id="IPR001173">
    <property type="entry name" value="Glyco_trans_2-like"/>
</dbReference>
<dbReference type="EMBL" id="CP007243">
    <property type="protein sequence ID" value="AIA31877.1"/>
    <property type="molecule type" value="Genomic_DNA"/>
</dbReference>
<dbReference type="Pfam" id="PF00535">
    <property type="entry name" value="Glycos_transf_2"/>
    <property type="match status" value="1"/>
</dbReference>
<gene>
    <name evidence="2" type="ORF">Y981_09445</name>
</gene>
<proteinExistence type="predicted"/>
<evidence type="ECO:0000313" key="2">
    <source>
        <dbReference type="EMBL" id="AIA31877.1"/>
    </source>
</evidence>
<dbReference type="PANTHER" id="PTHR43179">
    <property type="entry name" value="RHAMNOSYLTRANSFERASE WBBL"/>
    <property type="match status" value="1"/>
</dbReference>
<dbReference type="PANTHER" id="PTHR43179:SF7">
    <property type="entry name" value="RHAMNOSYLTRANSFERASE WBBL"/>
    <property type="match status" value="1"/>
</dbReference>
<protein>
    <recommendedName>
        <fullName evidence="1">Glycosyltransferase 2-like domain-containing protein</fullName>
    </recommendedName>
</protein>
<keyword evidence="3" id="KW-1185">Reference proteome</keyword>
<dbReference type="InterPro" id="IPR029044">
    <property type="entry name" value="Nucleotide-diphossugar_trans"/>
</dbReference>
<name>A0A059Y305_9BACT</name>
<dbReference type="AlphaFoldDB" id="A0A059Y305"/>
<reference evidence="3" key="1">
    <citation type="submission" date="2014-02" db="EMBL/GenBank/DDBJ databases">
        <title>Complete genome sequence and comparative genomic analysis of the nitrogen-fixing bacterium Leptospirillum ferriphilum YSK.</title>
        <authorList>
            <person name="Guo X."/>
            <person name="Yin H."/>
            <person name="Liang Y."/>
            <person name="Hu Q."/>
            <person name="Ma L."/>
            <person name="Xiao Y."/>
            <person name="Zhang X."/>
            <person name="Qiu G."/>
            <person name="Liu X."/>
        </authorList>
    </citation>
    <scope>NUCLEOTIDE SEQUENCE [LARGE SCALE GENOMIC DNA]</scope>
    <source>
        <strain evidence="3">YSK</strain>
    </source>
</reference>
<sequence length="487" mass="57132">MLKNSDISFNYGRSFFESYFKPFLKKAKGDYIIFMRPGVLLSEESLFNMALEILQWPDLSMIYTDHDYIDDQDVHHSPSFKPDWSPEFFYSFDYIGDSVAFRKDKLLEQGGFENFKGKEIDKILIDLKKGLISKLDPASIHHIPRVLFHYKLVPEQFYSKQNKKFFNIFCKNKNLNFPIKTIKYNRESSQSSTLDNYPKVSIIIPSTLRPELLKPCIDSILERTDYPIFEIMIVISEIHIFDKRKVEYLKKISNNPRIKVLTYPEKPFNYSYVNNLGVFHSQGEILCLLNDDTEVISQNWLSEMVSWAIKKDIGPVGAKLYYPDRRIQHAGIILVPKGELHAFRFANEQSVSNVRLFSYQNYSAVTGACLVVRKELYLRVNGLDEDAFPISFNDLDLCLKLREIGFRTLWTPYAQLIHKESVSRGHDDSQEKEQRYKKELKIFQQRWKPYLDDDPSYNPNLSLILEDFSLAPKPRKRALLFTYGNEQ</sequence>
<organism evidence="2 3">
    <name type="scientific">Leptospirillum ferriphilum YSK</name>
    <dbReference type="NCBI Taxonomy" id="1441628"/>
    <lineage>
        <taxon>Bacteria</taxon>
        <taxon>Pseudomonadati</taxon>
        <taxon>Nitrospirota</taxon>
        <taxon>Nitrospiria</taxon>
        <taxon>Nitrospirales</taxon>
        <taxon>Nitrospiraceae</taxon>
        <taxon>Leptospirillum</taxon>
    </lineage>
</organism>
<dbReference type="SUPFAM" id="SSF53448">
    <property type="entry name" value="Nucleotide-diphospho-sugar transferases"/>
    <property type="match status" value="2"/>
</dbReference>
<dbReference type="Gene3D" id="3.90.550.10">
    <property type="entry name" value="Spore Coat Polysaccharide Biosynthesis Protein SpsA, Chain A"/>
    <property type="match status" value="2"/>
</dbReference>
<dbReference type="Proteomes" id="UP000027059">
    <property type="component" value="Chromosome"/>
</dbReference>
<accession>A0A059Y305</accession>
<feature type="domain" description="Glycosyltransferase 2-like" evidence="1">
    <location>
        <begin position="201"/>
        <end position="318"/>
    </location>
</feature>
<evidence type="ECO:0000259" key="1">
    <source>
        <dbReference type="Pfam" id="PF00535"/>
    </source>
</evidence>